<evidence type="ECO:0000256" key="8">
    <source>
        <dbReference type="ARBA" id="ARBA00023002"/>
    </source>
</evidence>
<sequence length="305" mass="32496">MDARSMPLGALPADRNTPLILYCRSGRRAGHAKGFLEANGYTRVLNAGGVVAHAQTTIAALGQPLHRHSLGIFLQVFDGPAPDGGGSSTYTYIVGDAASKECIIIDPVLEQVEHDLKMIDALGLTLTLALNTHCHADHITGTGAIKRQRAGVTSLISKASGAKADCHLKPGEEVRWAEGRRTLTALATPGHTDGCMCFFDESIGVVFTGDALLIGGCGRTDFQQGSSETLYESVHNHLFSLPGSTLVLPAHDYKGRAYSTISAEKSGNPRLSKDKSAFVQIMRDLQLPYPKKIDVSLPANLMCGM</sequence>
<keyword evidence="5" id="KW-0809">Transit peptide</keyword>
<dbReference type="InterPro" id="IPR051682">
    <property type="entry name" value="Mito_Persulfide_Diox"/>
</dbReference>
<dbReference type="SUPFAM" id="SSF52821">
    <property type="entry name" value="Rhodanese/Cell cycle control phosphatase"/>
    <property type="match status" value="1"/>
</dbReference>
<evidence type="ECO:0000259" key="14">
    <source>
        <dbReference type="PROSITE" id="PS50206"/>
    </source>
</evidence>
<comment type="subcellular location">
    <subcellularLocation>
        <location evidence="2">Mitochondrion</location>
    </subcellularLocation>
</comment>
<dbReference type="CDD" id="cd07724">
    <property type="entry name" value="POD-like_MBL-fold"/>
    <property type="match status" value="1"/>
</dbReference>
<evidence type="ECO:0000256" key="9">
    <source>
        <dbReference type="ARBA" id="ARBA00023004"/>
    </source>
</evidence>
<dbReference type="GO" id="GO:0050313">
    <property type="term" value="F:sulfur dioxygenase activity"/>
    <property type="evidence" value="ECO:0007669"/>
    <property type="project" value="UniProtKB-EC"/>
</dbReference>
<keyword evidence="6" id="KW-0223">Dioxygenase</keyword>
<proteinExistence type="inferred from homology"/>
<dbReference type="AlphaFoldDB" id="A0A7S4N959"/>
<dbReference type="PANTHER" id="PTHR43084:SF1">
    <property type="entry name" value="PERSULFIDE DIOXYGENASE ETHE1, MITOCHONDRIAL"/>
    <property type="match status" value="1"/>
</dbReference>
<comment type="similarity">
    <text evidence="3">Belongs to the metallo-beta-lactamase superfamily. Glyoxalase II family.</text>
</comment>
<dbReference type="Gene3D" id="3.40.250.10">
    <property type="entry name" value="Rhodanese-like domain"/>
    <property type="match status" value="1"/>
</dbReference>
<evidence type="ECO:0000256" key="6">
    <source>
        <dbReference type="ARBA" id="ARBA00022964"/>
    </source>
</evidence>
<dbReference type="InterPro" id="IPR001763">
    <property type="entry name" value="Rhodanese-like_dom"/>
</dbReference>
<evidence type="ECO:0000256" key="1">
    <source>
        <dbReference type="ARBA" id="ARBA00001954"/>
    </source>
</evidence>
<organism evidence="15">
    <name type="scientific">Prymnesium polylepis</name>
    <dbReference type="NCBI Taxonomy" id="72548"/>
    <lineage>
        <taxon>Eukaryota</taxon>
        <taxon>Haptista</taxon>
        <taxon>Haptophyta</taxon>
        <taxon>Prymnesiophyceae</taxon>
        <taxon>Prymnesiales</taxon>
        <taxon>Prymnesiaceae</taxon>
        <taxon>Prymnesium</taxon>
    </lineage>
</organism>
<comment type="catalytic activity">
    <reaction evidence="11">
        <text>S-sulfanylglutathione + O2 + H2O = sulfite + glutathione + 2 H(+)</text>
        <dbReference type="Rhea" id="RHEA:12981"/>
        <dbReference type="ChEBI" id="CHEBI:15377"/>
        <dbReference type="ChEBI" id="CHEBI:15378"/>
        <dbReference type="ChEBI" id="CHEBI:15379"/>
        <dbReference type="ChEBI" id="CHEBI:17359"/>
        <dbReference type="ChEBI" id="CHEBI:57925"/>
        <dbReference type="ChEBI" id="CHEBI:58905"/>
        <dbReference type="EC" id="1.13.11.18"/>
    </reaction>
</comment>
<evidence type="ECO:0000313" key="15">
    <source>
        <dbReference type="EMBL" id="CAE2272910.1"/>
    </source>
</evidence>
<dbReference type="GO" id="GO:0046872">
    <property type="term" value="F:metal ion binding"/>
    <property type="evidence" value="ECO:0007669"/>
    <property type="project" value="UniProtKB-KW"/>
</dbReference>
<dbReference type="Pfam" id="PF00753">
    <property type="entry name" value="Lactamase_B"/>
    <property type="match status" value="1"/>
</dbReference>
<accession>A0A7S4N959</accession>
<gene>
    <name evidence="15" type="ORF">CPOL0286_LOCUS17817</name>
</gene>
<keyword evidence="4" id="KW-0479">Metal-binding</keyword>
<dbReference type="GO" id="GO:0006749">
    <property type="term" value="P:glutathione metabolic process"/>
    <property type="evidence" value="ECO:0007669"/>
    <property type="project" value="InterPro"/>
</dbReference>
<keyword evidence="9" id="KW-0408">Iron</keyword>
<dbReference type="PANTHER" id="PTHR43084">
    <property type="entry name" value="PERSULFIDE DIOXYGENASE ETHE1"/>
    <property type="match status" value="1"/>
</dbReference>
<evidence type="ECO:0000256" key="10">
    <source>
        <dbReference type="ARBA" id="ARBA00023128"/>
    </source>
</evidence>
<evidence type="ECO:0000256" key="11">
    <source>
        <dbReference type="ARBA" id="ARBA00050990"/>
    </source>
</evidence>
<dbReference type="InterPro" id="IPR036866">
    <property type="entry name" value="RibonucZ/Hydroxyglut_hydro"/>
</dbReference>
<dbReference type="EC" id="1.13.11.18" evidence="12"/>
<evidence type="ECO:0000256" key="13">
    <source>
        <dbReference type="ARBA" id="ARBA00077964"/>
    </source>
</evidence>
<evidence type="ECO:0000256" key="3">
    <source>
        <dbReference type="ARBA" id="ARBA00006759"/>
    </source>
</evidence>
<dbReference type="InterPro" id="IPR001279">
    <property type="entry name" value="Metallo-B-lactamas"/>
</dbReference>
<protein>
    <recommendedName>
        <fullName evidence="12">persulfide dioxygenase</fullName>
        <ecNumber evidence="12">1.13.11.18</ecNumber>
    </recommendedName>
    <alternativeName>
        <fullName evidence="13">Sulfur dioxygenase ETHE1</fullName>
    </alternativeName>
</protein>
<name>A0A7S4N959_9EUKA</name>
<evidence type="ECO:0000256" key="7">
    <source>
        <dbReference type="ARBA" id="ARBA00022990"/>
    </source>
</evidence>
<evidence type="ECO:0000256" key="12">
    <source>
        <dbReference type="ARBA" id="ARBA00066686"/>
    </source>
</evidence>
<dbReference type="InterPro" id="IPR036873">
    <property type="entry name" value="Rhodanese-like_dom_sf"/>
</dbReference>
<comment type="cofactor">
    <cofactor evidence="1">
        <name>Fe(2+)</name>
        <dbReference type="ChEBI" id="CHEBI:29033"/>
    </cofactor>
</comment>
<dbReference type="GO" id="GO:0070813">
    <property type="term" value="P:hydrogen sulfide metabolic process"/>
    <property type="evidence" value="ECO:0007669"/>
    <property type="project" value="TreeGrafter"/>
</dbReference>
<dbReference type="CDD" id="cd00158">
    <property type="entry name" value="RHOD"/>
    <property type="match status" value="1"/>
</dbReference>
<keyword evidence="8" id="KW-0560">Oxidoreductase</keyword>
<dbReference type="SMART" id="SM00849">
    <property type="entry name" value="Lactamase_B"/>
    <property type="match status" value="1"/>
</dbReference>
<feature type="domain" description="Rhodanese" evidence="14">
    <location>
        <begin position="8"/>
        <end position="58"/>
    </location>
</feature>
<keyword evidence="7" id="KW-0007">Acetylation</keyword>
<keyword evidence="10" id="KW-0496">Mitochondrion</keyword>
<dbReference type="EMBL" id="HBKO01039010">
    <property type="protein sequence ID" value="CAE2272910.1"/>
    <property type="molecule type" value="Transcribed_RNA"/>
</dbReference>
<dbReference type="SUPFAM" id="SSF56281">
    <property type="entry name" value="Metallo-hydrolase/oxidoreductase"/>
    <property type="match status" value="1"/>
</dbReference>
<reference evidence="15" key="1">
    <citation type="submission" date="2021-01" db="EMBL/GenBank/DDBJ databases">
        <authorList>
            <person name="Corre E."/>
            <person name="Pelletier E."/>
            <person name="Niang G."/>
            <person name="Scheremetjew M."/>
            <person name="Finn R."/>
            <person name="Kale V."/>
            <person name="Holt S."/>
            <person name="Cochrane G."/>
            <person name="Meng A."/>
            <person name="Brown T."/>
            <person name="Cohen L."/>
        </authorList>
    </citation>
    <scope>NUCLEOTIDE SEQUENCE</scope>
    <source>
        <strain evidence="15">UIO037</strain>
    </source>
</reference>
<dbReference type="FunFam" id="3.60.15.10:FF:000013">
    <property type="entry name" value="Persulfide dioxygenase ETHE1, mitochondrial"/>
    <property type="match status" value="1"/>
</dbReference>
<dbReference type="PROSITE" id="PS50206">
    <property type="entry name" value="RHODANESE_3"/>
    <property type="match status" value="1"/>
</dbReference>
<evidence type="ECO:0000256" key="5">
    <source>
        <dbReference type="ARBA" id="ARBA00022946"/>
    </source>
</evidence>
<dbReference type="InterPro" id="IPR044528">
    <property type="entry name" value="POD-like_MBL-fold"/>
</dbReference>
<dbReference type="Gene3D" id="3.60.15.10">
    <property type="entry name" value="Ribonuclease Z/Hydroxyacylglutathione hydrolase-like"/>
    <property type="match status" value="1"/>
</dbReference>
<dbReference type="GO" id="GO:0005739">
    <property type="term" value="C:mitochondrion"/>
    <property type="evidence" value="ECO:0007669"/>
    <property type="project" value="UniProtKB-SubCell"/>
</dbReference>
<evidence type="ECO:0000256" key="4">
    <source>
        <dbReference type="ARBA" id="ARBA00022723"/>
    </source>
</evidence>
<evidence type="ECO:0000256" key="2">
    <source>
        <dbReference type="ARBA" id="ARBA00004173"/>
    </source>
</evidence>